<feature type="domain" description="ABC transporter" evidence="11">
    <location>
        <begin position="931"/>
        <end position="1175"/>
    </location>
</feature>
<evidence type="ECO:0000256" key="6">
    <source>
        <dbReference type="ARBA" id="ARBA00022840"/>
    </source>
</evidence>
<accession>A0AA39GEU5</accession>
<evidence type="ECO:0000256" key="2">
    <source>
        <dbReference type="ARBA" id="ARBA00006012"/>
    </source>
</evidence>
<evidence type="ECO:0000259" key="11">
    <source>
        <dbReference type="PROSITE" id="PS50893"/>
    </source>
</evidence>
<evidence type="ECO:0000256" key="10">
    <source>
        <dbReference type="SAM" id="Phobius"/>
    </source>
</evidence>
<dbReference type="InterPro" id="IPR034001">
    <property type="entry name" value="ABCG_PDR_1"/>
</dbReference>
<feature type="transmembrane region" description="Helical" evidence="10">
    <location>
        <begin position="1388"/>
        <end position="1405"/>
    </location>
</feature>
<feature type="compositionally biased region" description="Low complexity" evidence="9">
    <location>
        <begin position="910"/>
        <end position="924"/>
    </location>
</feature>
<dbReference type="PROSITE" id="PS50893">
    <property type="entry name" value="ABC_TRANSPORTER_2"/>
    <property type="match status" value="2"/>
</dbReference>
<dbReference type="Pfam" id="PF06422">
    <property type="entry name" value="PDR_CDR"/>
    <property type="match status" value="1"/>
</dbReference>
<evidence type="ECO:0000256" key="4">
    <source>
        <dbReference type="ARBA" id="ARBA00022692"/>
    </source>
</evidence>
<dbReference type="InterPro" id="IPR010929">
    <property type="entry name" value="PDR_CDR_ABC"/>
</dbReference>
<feature type="region of interest" description="Disordered" evidence="9">
    <location>
        <begin position="884"/>
        <end position="927"/>
    </location>
</feature>
<keyword evidence="6" id="KW-0067">ATP-binding</keyword>
<feature type="transmembrane region" description="Helical" evidence="10">
    <location>
        <begin position="841"/>
        <end position="874"/>
    </location>
</feature>
<dbReference type="InterPro" id="IPR034003">
    <property type="entry name" value="ABCG_PDR_2"/>
</dbReference>
<comment type="caution">
    <text evidence="12">The sequence shown here is derived from an EMBL/GenBank/DDBJ whole genome shotgun (WGS) entry which is preliminary data.</text>
</comment>
<dbReference type="InterPro" id="IPR003593">
    <property type="entry name" value="AAA+_ATPase"/>
</dbReference>
<feature type="transmembrane region" description="Helical" evidence="10">
    <location>
        <begin position="729"/>
        <end position="749"/>
    </location>
</feature>
<evidence type="ECO:0000256" key="8">
    <source>
        <dbReference type="ARBA" id="ARBA00023136"/>
    </source>
</evidence>
<dbReference type="Gene3D" id="3.40.50.300">
    <property type="entry name" value="P-loop containing nucleotide triphosphate hydrolases"/>
    <property type="match status" value="2"/>
</dbReference>
<keyword evidence="7 10" id="KW-1133">Transmembrane helix</keyword>
<evidence type="ECO:0000256" key="1">
    <source>
        <dbReference type="ARBA" id="ARBA00004141"/>
    </source>
</evidence>
<feature type="region of interest" description="Disordered" evidence="9">
    <location>
        <begin position="89"/>
        <end position="174"/>
    </location>
</feature>
<evidence type="ECO:0000256" key="3">
    <source>
        <dbReference type="ARBA" id="ARBA00022448"/>
    </source>
</evidence>
<dbReference type="PROSITE" id="PS00211">
    <property type="entry name" value="ABC_TRANSPORTER_1"/>
    <property type="match status" value="1"/>
</dbReference>
<dbReference type="GO" id="GO:0016020">
    <property type="term" value="C:membrane"/>
    <property type="evidence" value="ECO:0007669"/>
    <property type="project" value="UniProtKB-SubCell"/>
</dbReference>
<dbReference type="GO" id="GO:0016887">
    <property type="term" value="F:ATP hydrolysis activity"/>
    <property type="evidence" value="ECO:0007669"/>
    <property type="project" value="InterPro"/>
</dbReference>
<comment type="similarity">
    <text evidence="2">Belongs to the ABC transporter superfamily. ABCG family. PDR (TC 3.A.1.205) subfamily.</text>
</comment>
<dbReference type="InterPro" id="IPR017871">
    <property type="entry name" value="ABC_transporter-like_CS"/>
</dbReference>
<reference evidence="12" key="1">
    <citation type="submission" date="2022-10" db="EMBL/GenBank/DDBJ databases">
        <title>Determination and structural analysis of whole genome sequence of Sarocladium strictum F4-1.</title>
        <authorList>
            <person name="Hu L."/>
            <person name="Jiang Y."/>
        </authorList>
    </citation>
    <scope>NUCLEOTIDE SEQUENCE</scope>
    <source>
        <strain evidence="12">F4-1</strain>
    </source>
</reference>
<feature type="transmembrane region" description="Helical" evidence="10">
    <location>
        <begin position="1274"/>
        <end position="1295"/>
    </location>
</feature>
<feature type="transmembrane region" description="Helical" evidence="10">
    <location>
        <begin position="589"/>
        <end position="609"/>
    </location>
</feature>
<dbReference type="InterPro" id="IPR027417">
    <property type="entry name" value="P-loop_NTPase"/>
</dbReference>
<dbReference type="PANTHER" id="PTHR19241">
    <property type="entry name" value="ATP-BINDING CASSETTE TRANSPORTER"/>
    <property type="match status" value="1"/>
</dbReference>
<sequence>MWGVAVDGDNLRRYDSNTQRNATNPWHQDQNYAAPDSASSNNGDQDRSQPSGAAETGRDGTWGEPDTGRTTEAAAIRCYEDLRQDLDHLHRTRTGESRAAARSRSRGARSASRASRASRTSRRGSAATVSAQRGAASRRSRRRADREEEMEFESDPEGTADDKEESEDEFELGEFMREGHFEKRTDGVSAKRLGLVYEGLTVRGTGSTTAFVRTVPDAVLGTFGPDLYKLITKLVPSLRVRQPPRRTLVHDFTGVVRPGEMMLVLGRPGSGCSTFLKAVANLRDSFAAVEGSVSYGGISAGDQKKLYRGEVTYNMEDDAHFATLSVWRTLTFALMNKTRKNAAHDIPIIANALMRMFGIGHTKHTQVGDDFVRGVSGGERKRVSIAETLASKASIVAWDNSTRGLDASTALDYARSLRIMTDVSQRTTLVTLYQAGEGIYGVMDKVLVIDEGRQIYSGPASQAKQYFIDLGFECPERQTTADFLTAVTDPNERRYRKGFEDKAPRTPEELEKAFRESRHYKNVLADVASYKEHLERTDHEDARHFDGAVQEAKSRRVSAKSPYTVSFFRQVAACTRREAWLLLSDTTSLWTRVFIIVSSALLIGSLFYGQPDDTAGLFTRGGVVFFSAVFLGWLQLTELMNAVSGRTIISRHRDYAFYRPSAVALARVVLDFPVVAVQVVLFGVVVYFMTGLAVEAGKFFIYMLFVFTTTIVITALYRMFASVSPEIDTAVRFSGIGLNLLIIYLGYVISKPQLLRDYIWFGWLYWVNPLSYSFEALLSNEVFDQQLACAPGQLVPQGPGVDPQYQGCAIPGASVGSGSVRGSDYLAVQFDYSRSDLWRNFGALVGFGVLYVLITLLATETVSFVSGGGGGALLFKKSRKAKRHVQSEQAPVDEEKAARAEASLGGSGSGSDSSDTRQGTSSDDQPMEQLVKSDSVFTWRDLEYTVPYLGGQKKLLNKVSGYAKPGVMVALMGASGAGKSTLLNTLSQRQTVGVVSGDMLVDGRPLDPDFQRNTGFCLQGDIHDRTQTVREAIEFSAILRQDSAVPHEEKMDYVNKVIDLLELNDLQDAVIMSLGVEQRKRLTIGVELAAKPSLLLFLDEPTSGLDSQSAYSIVRFLKKLARAGQAIICTIHQPSSVLIQQFDMVLALNPGGNTFYFGPMGESGEHMVKYFADRGAVCPPGKNIAEFVLETAARPHRKPDGSKINWNTEWRDSKEAQDVLDEIDSLQRTQSQAAAAQAKDGSGTPSKKEFAVGPWLQAVQLTKRMFRQHWRNPSYVYGKLFTAVVMGLFNGFTFWRLGNSVQDMQNRMFTCLLIVTIPATVVNAVVPAFYNNLSIWQAREYPSRIYGWFAFCTANVVTEIPVAVVSGTLYWILWYWPTGLPTESSVSGYAYLMTVLMFLFMNSWGQWICAFAPSFTVISNVLPFFFLMFGVFNGIVRPYADMPSVWRYWIYWMNPSTYWIGGLLSATLTGQPVECNEQETAHFNPPPGQTCGEYAAGFIESAGGYLLNPNSSDQCQYCPYSSGDDYLATINIDASDKWRNFGIFLMFCVTNWLLVYLLVYSVRIRGWSFGFGWVFGRLGKLIDQMKRPLKREGVADGTENQKSQGRAT</sequence>
<dbReference type="Proteomes" id="UP001175261">
    <property type="component" value="Unassembled WGS sequence"/>
</dbReference>
<protein>
    <recommendedName>
        <fullName evidence="11">ABC transporter domain-containing protein</fullName>
    </recommendedName>
</protein>
<proteinExistence type="inferred from homology"/>
<dbReference type="EMBL" id="JAPDFR010000005">
    <property type="protein sequence ID" value="KAK0386033.1"/>
    <property type="molecule type" value="Genomic_DNA"/>
</dbReference>
<organism evidence="12 13">
    <name type="scientific">Sarocladium strictum</name>
    <name type="common">Black bundle disease fungus</name>
    <name type="synonym">Acremonium strictum</name>
    <dbReference type="NCBI Taxonomy" id="5046"/>
    <lineage>
        <taxon>Eukaryota</taxon>
        <taxon>Fungi</taxon>
        <taxon>Dikarya</taxon>
        <taxon>Ascomycota</taxon>
        <taxon>Pezizomycotina</taxon>
        <taxon>Sordariomycetes</taxon>
        <taxon>Hypocreomycetidae</taxon>
        <taxon>Hypocreales</taxon>
        <taxon>Sarocladiaceae</taxon>
        <taxon>Sarocladium</taxon>
    </lineage>
</organism>
<feature type="transmembrane region" description="Helical" evidence="10">
    <location>
        <begin position="621"/>
        <end position="643"/>
    </location>
</feature>
<evidence type="ECO:0000256" key="9">
    <source>
        <dbReference type="SAM" id="MobiDB-lite"/>
    </source>
</evidence>
<feature type="transmembrane region" description="Helical" evidence="10">
    <location>
        <begin position="1345"/>
        <end position="1376"/>
    </location>
</feature>
<comment type="subcellular location">
    <subcellularLocation>
        <location evidence="1">Membrane</location>
        <topology evidence="1">Multi-pass membrane protein</topology>
    </subcellularLocation>
</comment>
<dbReference type="Pfam" id="PF14510">
    <property type="entry name" value="ABC_trans_N"/>
    <property type="match status" value="1"/>
</dbReference>
<feature type="transmembrane region" description="Helical" evidence="10">
    <location>
        <begin position="1541"/>
        <end position="1560"/>
    </location>
</feature>
<keyword evidence="5" id="KW-0547">Nucleotide-binding</keyword>
<evidence type="ECO:0000256" key="7">
    <source>
        <dbReference type="ARBA" id="ARBA00022989"/>
    </source>
</evidence>
<feature type="region of interest" description="Disordered" evidence="9">
    <location>
        <begin position="1"/>
        <end position="71"/>
    </location>
</feature>
<dbReference type="CDD" id="cd03233">
    <property type="entry name" value="ABCG_PDR_domain1"/>
    <property type="match status" value="1"/>
</dbReference>
<feature type="transmembrane region" description="Helical" evidence="10">
    <location>
        <begin position="699"/>
        <end position="717"/>
    </location>
</feature>
<feature type="compositionally biased region" description="Polar residues" evidence="9">
    <location>
        <begin position="16"/>
        <end position="51"/>
    </location>
</feature>
<keyword evidence="4 10" id="KW-0812">Transmembrane</keyword>
<evidence type="ECO:0000313" key="12">
    <source>
        <dbReference type="EMBL" id="KAK0386033.1"/>
    </source>
</evidence>
<gene>
    <name evidence="12" type="ORF">NLU13_5870</name>
</gene>
<evidence type="ECO:0000256" key="5">
    <source>
        <dbReference type="ARBA" id="ARBA00022741"/>
    </source>
</evidence>
<dbReference type="InterPro" id="IPR003439">
    <property type="entry name" value="ABC_transporter-like_ATP-bd"/>
</dbReference>
<feature type="domain" description="ABC transporter" evidence="11">
    <location>
        <begin position="232"/>
        <end position="476"/>
    </location>
</feature>
<dbReference type="Pfam" id="PF01061">
    <property type="entry name" value="ABC2_membrane"/>
    <property type="match status" value="2"/>
</dbReference>
<dbReference type="CDD" id="cd03232">
    <property type="entry name" value="ABCG_PDR_domain2"/>
    <property type="match status" value="1"/>
</dbReference>
<keyword evidence="8 10" id="KW-0472">Membrane</keyword>
<dbReference type="FunFam" id="3.40.50.300:FF:000054">
    <property type="entry name" value="ABC multidrug transporter atrF"/>
    <property type="match status" value="1"/>
</dbReference>
<feature type="compositionally biased region" description="Acidic residues" evidence="9">
    <location>
        <begin position="147"/>
        <end position="172"/>
    </location>
</feature>
<dbReference type="InterPro" id="IPR029481">
    <property type="entry name" value="ABC_trans_N"/>
</dbReference>
<dbReference type="SMART" id="SM00382">
    <property type="entry name" value="AAA"/>
    <property type="match status" value="2"/>
</dbReference>
<name>A0AA39GEU5_SARSR</name>
<dbReference type="SUPFAM" id="SSF52540">
    <property type="entry name" value="P-loop containing nucleoside triphosphate hydrolases"/>
    <property type="match status" value="2"/>
</dbReference>
<dbReference type="GO" id="GO:0005524">
    <property type="term" value="F:ATP binding"/>
    <property type="evidence" value="ECO:0007669"/>
    <property type="project" value="UniProtKB-KW"/>
</dbReference>
<dbReference type="GO" id="GO:0140359">
    <property type="term" value="F:ABC-type transporter activity"/>
    <property type="evidence" value="ECO:0007669"/>
    <property type="project" value="InterPro"/>
</dbReference>
<dbReference type="InterPro" id="IPR013525">
    <property type="entry name" value="ABC2_TM"/>
</dbReference>
<evidence type="ECO:0000313" key="13">
    <source>
        <dbReference type="Proteomes" id="UP001175261"/>
    </source>
</evidence>
<feature type="transmembrane region" description="Helical" evidence="10">
    <location>
        <begin position="1448"/>
        <end position="1468"/>
    </location>
</feature>
<feature type="compositionally biased region" description="Low complexity" evidence="9">
    <location>
        <begin position="108"/>
        <end position="135"/>
    </location>
</feature>
<feature type="transmembrane region" description="Helical" evidence="10">
    <location>
        <begin position="664"/>
        <end position="687"/>
    </location>
</feature>
<feature type="transmembrane region" description="Helical" evidence="10">
    <location>
        <begin position="1417"/>
        <end position="1436"/>
    </location>
</feature>
<dbReference type="Pfam" id="PF00005">
    <property type="entry name" value="ABC_tran"/>
    <property type="match status" value="2"/>
</dbReference>
<keyword evidence="3" id="KW-0813">Transport</keyword>
<feature type="transmembrane region" description="Helical" evidence="10">
    <location>
        <begin position="1307"/>
        <end position="1333"/>
    </location>
</feature>
<keyword evidence="13" id="KW-1185">Reference proteome</keyword>